<keyword evidence="2" id="KW-0812">Transmembrane</keyword>
<evidence type="ECO:0000313" key="3">
    <source>
        <dbReference type="EMBL" id="KAJ1354102.1"/>
    </source>
</evidence>
<organism evidence="3 4">
    <name type="scientific">Parelaphostrongylus tenuis</name>
    <name type="common">Meningeal worm</name>
    <dbReference type="NCBI Taxonomy" id="148309"/>
    <lineage>
        <taxon>Eukaryota</taxon>
        <taxon>Metazoa</taxon>
        <taxon>Ecdysozoa</taxon>
        <taxon>Nematoda</taxon>
        <taxon>Chromadorea</taxon>
        <taxon>Rhabditida</taxon>
        <taxon>Rhabditina</taxon>
        <taxon>Rhabditomorpha</taxon>
        <taxon>Strongyloidea</taxon>
        <taxon>Metastrongylidae</taxon>
        <taxon>Parelaphostrongylus</taxon>
    </lineage>
</organism>
<name>A0AAD5QKL2_PARTN</name>
<feature type="transmembrane region" description="Helical" evidence="2">
    <location>
        <begin position="32"/>
        <end position="52"/>
    </location>
</feature>
<dbReference type="EMBL" id="JAHQIW010001965">
    <property type="protein sequence ID" value="KAJ1354102.1"/>
    <property type="molecule type" value="Genomic_DNA"/>
</dbReference>
<dbReference type="Proteomes" id="UP001196413">
    <property type="component" value="Unassembled WGS sequence"/>
</dbReference>
<evidence type="ECO:0000256" key="1">
    <source>
        <dbReference type="SAM" id="MobiDB-lite"/>
    </source>
</evidence>
<protein>
    <submittedName>
        <fullName evidence="3">Uncharacterized protein</fullName>
    </submittedName>
</protein>
<keyword evidence="2" id="KW-1133">Transmembrane helix</keyword>
<gene>
    <name evidence="3" type="ORF">KIN20_010920</name>
</gene>
<feature type="region of interest" description="Disordered" evidence="1">
    <location>
        <begin position="1"/>
        <end position="21"/>
    </location>
</feature>
<sequence>MGKMGKSDMLQEVKDQPTDAKEEPRMYKLIRAYPVFIFAGICDWYLVSFYGYKQVPFVTRCDGHT</sequence>
<dbReference type="AlphaFoldDB" id="A0AAD5QKL2"/>
<keyword evidence="2" id="KW-0472">Membrane</keyword>
<proteinExistence type="predicted"/>
<evidence type="ECO:0000313" key="4">
    <source>
        <dbReference type="Proteomes" id="UP001196413"/>
    </source>
</evidence>
<keyword evidence="4" id="KW-1185">Reference proteome</keyword>
<comment type="caution">
    <text evidence="3">The sequence shown here is derived from an EMBL/GenBank/DDBJ whole genome shotgun (WGS) entry which is preliminary data.</text>
</comment>
<evidence type="ECO:0000256" key="2">
    <source>
        <dbReference type="SAM" id="Phobius"/>
    </source>
</evidence>
<accession>A0AAD5QKL2</accession>
<reference evidence="3" key="1">
    <citation type="submission" date="2021-06" db="EMBL/GenBank/DDBJ databases">
        <title>Parelaphostrongylus tenuis whole genome reference sequence.</title>
        <authorList>
            <person name="Garwood T.J."/>
            <person name="Larsen P.A."/>
            <person name="Fountain-Jones N.M."/>
            <person name="Garbe J.R."/>
            <person name="Macchietto M.G."/>
            <person name="Kania S.A."/>
            <person name="Gerhold R.W."/>
            <person name="Richards J.E."/>
            <person name="Wolf T.M."/>
        </authorList>
    </citation>
    <scope>NUCLEOTIDE SEQUENCE</scope>
    <source>
        <strain evidence="3">MNPRO001-30</strain>
        <tissue evidence="3">Meninges</tissue>
    </source>
</reference>